<evidence type="ECO:0000256" key="4">
    <source>
        <dbReference type="ARBA" id="ARBA00022475"/>
    </source>
</evidence>
<evidence type="ECO:0000256" key="10">
    <source>
        <dbReference type="ARBA" id="ARBA00034269"/>
    </source>
</evidence>
<evidence type="ECO:0000256" key="3">
    <source>
        <dbReference type="ARBA" id="ARBA00022448"/>
    </source>
</evidence>
<evidence type="ECO:0000256" key="5">
    <source>
        <dbReference type="ARBA" id="ARBA00022692"/>
    </source>
</evidence>
<evidence type="ECO:0000256" key="1">
    <source>
        <dbReference type="ARBA" id="ARBA00004651"/>
    </source>
</evidence>
<keyword evidence="3" id="KW-0813">Transport</keyword>
<keyword evidence="9 12" id="KW-0472">Membrane</keyword>
<dbReference type="FunFam" id="1.20.58.340:FF:000004">
    <property type="entry name" value="Magnesium transport protein CorA"/>
    <property type="match status" value="1"/>
</dbReference>
<comment type="catalytic activity">
    <reaction evidence="10">
        <text>Mg(2+)(in) = Mg(2+)(out)</text>
        <dbReference type="Rhea" id="RHEA:29827"/>
        <dbReference type="ChEBI" id="CHEBI:18420"/>
    </reaction>
</comment>
<dbReference type="Gene3D" id="1.20.58.340">
    <property type="entry name" value="Magnesium transport protein CorA, transmembrane region"/>
    <property type="match status" value="1"/>
</dbReference>
<dbReference type="GO" id="GO:0015087">
    <property type="term" value="F:cobalt ion transmembrane transporter activity"/>
    <property type="evidence" value="ECO:0007669"/>
    <property type="project" value="TreeGrafter"/>
</dbReference>
<dbReference type="Pfam" id="PF01544">
    <property type="entry name" value="CorA"/>
    <property type="match status" value="1"/>
</dbReference>
<keyword evidence="8" id="KW-0406">Ion transport</keyword>
<dbReference type="RefSeq" id="WP_421755777.1">
    <property type="nucleotide sequence ID" value="NZ_CACRTO010000037.1"/>
</dbReference>
<dbReference type="InterPro" id="IPR002523">
    <property type="entry name" value="MgTranspt_CorA/ZnTranspt_ZntB"/>
</dbReference>
<gene>
    <name evidence="13" type="primary">corA_2</name>
    <name evidence="13" type="ORF">CTLFYP3_02614</name>
</gene>
<dbReference type="SUPFAM" id="SSF144083">
    <property type="entry name" value="Magnesium transport protein CorA, transmembrane region"/>
    <property type="match status" value="1"/>
</dbReference>
<comment type="function">
    <text evidence="11">Mediates influx of magnesium ions. Alternates between open and closed states. Activated by low cytoplasmic Mg(2+) levels. Inactive when cytoplasmic Mg(2+) levels are high.</text>
</comment>
<name>A0A6N3FCK8_9CLOT</name>
<proteinExistence type="inferred from homology"/>
<feature type="transmembrane region" description="Helical" evidence="12">
    <location>
        <begin position="258"/>
        <end position="278"/>
    </location>
</feature>
<organism evidence="13">
    <name type="scientific">Clostridium tertium</name>
    <dbReference type="NCBI Taxonomy" id="1559"/>
    <lineage>
        <taxon>Bacteria</taxon>
        <taxon>Bacillati</taxon>
        <taxon>Bacillota</taxon>
        <taxon>Clostridia</taxon>
        <taxon>Eubacteriales</taxon>
        <taxon>Clostridiaceae</taxon>
        <taxon>Clostridium</taxon>
    </lineage>
</organism>
<evidence type="ECO:0000256" key="8">
    <source>
        <dbReference type="ARBA" id="ARBA00023065"/>
    </source>
</evidence>
<evidence type="ECO:0000313" key="13">
    <source>
        <dbReference type="EMBL" id="VYU49596.1"/>
    </source>
</evidence>
<dbReference type="GO" id="GO:0050897">
    <property type="term" value="F:cobalt ion binding"/>
    <property type="evidence" value="ECO:0007669"/>
    <property type="project" value="TreeGrafter"/>
</dbReference>
<evidence type="ECO:0000256" key="12">
    <source>
        <dbReference type="SAM" id="Phobius"/>
    </source>
</evidence>
<dbReference type="EMBL" id="CACRTO010000037">
    <property type="protein sequence ID" value="VYU49596.1"/>
    <property type="molecule type" value="Genomic_DNA"/>
</dbReference>
<keyword evidence="4" id="KW-1003">Cell membrane</keyword>
<protein>
    <submittedName>
        <fullName evidence="13">Magnesium transport protein CorA</fullName>
    </submittedName>
</protein>
<evidence type="ECO:0000256" key="6">
    <source>
        <dbReference type="ARBA" id="ARBA00022842"/>
    </source>
</evidence>
<sequence>MATLILKNGNIVTDDSINENLEDVVGYLYNTNNIEIVNEKQFNNIHKDIIIKNKDMILLRIPILDNGEKRVIDGVIDKEKFIINYENDMLIEFLQEKISLHKNINKYILSLFIFQYFSYVYNEELLSIEERVDELFQDAVYNGEVDNKEILEIKKSVSLIKRFTTYYKSMITYLDDELSNLDSYNKALLVLDNTLSLVENIESSIFSCIDIYNSELSNKMNKTMQLLTILTVLSLPLTIVSGIFGMNFQSMPLLNNSYGFTLTIVLTLGLIVVEIIYFKRNKYL</sequence>
<accession>A0A6N3FCK8</accession>
<keyword evidence="7 12" id="KW-1133">Transmembrane helix</keyword>
<keyword evidence="5 12" id="KW-0812">Transmembrane</keyword>
<evidence type="ECO:0000256" key="7">
    <source>
        <dbReference type="ARBA" id="ARBA00022989"/>
    </source>
</evidence>
<feature type="transmembrane region" description="Helical" evidence="12">
    <location>
        <begin position="226"/>
        <end position="246"/>
    </location>
</feature>
<comment type="similarity">
    <text evidence="2">Belongs to the CorA metal ion transporter (MIT) (TC 1.A.35) family.</text>
</comment>
<comment type="subcellular location">
    <subcellularLocation>
        <location evidence="1">Cell membrane</location>
        <topology evidence="1">Multi-pass membrane protein</topology>
    </subcellularLocation>
</comment>
<dbReference type="InterPro" id="IPR045863">
    <property type="entry name" value="CorA_TM1_TM2"/>
</dbReference>
<keyword evidence="6" id="KW-0460">Magnesium</keyword>
<dbReference type="GO" id="GO:0005886">
    <property type="term" value="C:plasma membrane"/>
    <property type="evidence" value="ECO:0007669"/>
    <property type="project" value="UniProtKB-SubCell"/>
</dbReference>
<evidence type="ECO:0000256" key="11">
    <source>
        <dbReference type="ARBA" id="ARBA00045497"/>
    </source>
</evidence>
<dbReference type="GO" id="GO:0015095">
    <property type="term" value="F:magnesium ion transmembrane transporter activity"/>
    <property type="evidence" value="ECO:0007669"/>
    <property type="project" value="TreeGrafter"/>
</dbReference>
<dbReference type="AlphaFoldDB" id="A0A6N3FCK8"/>
<dbReference type="PANTHER" id="PTHR46494:SF1">
    <property type="entry name" value="CORA FAMILY METAL ION TRANSPORTER (EUROFUNG)"/>
    <property type="match status" value="1"/>
</dbReference>
<evidence type="ECO:0000256" key="9">
    <source>
        <dbReference type="ARBA" id="ARBA00023136"/>
    </source>
</evidence>
<evidence type="ECO:0000256" key="2">
    <source>
        <dbReference type="ARBA" id="ARBA00009765"/>
    </source>
</evidence>
<dbReference type="GO" id="GO:0000287">
    <property type="term" value="F:magnesium ion binding"/>
    <property type="evidence" value="ECO:0007669"/>
    <property type="project" value="TreeGrafter"/>
</dbReference>
<dbReference type="PANTHER" id="PTHR46494">
    <property type="entry name" value="CORA FAMILY METAL ION TRANSPORTER (EUROFUNG)"/>
    <property type="match status" value="1"/>
</dbReference>
<reference evidence="13" key="1">
    <citation type="submission" date="2019-11" db="EMBL/GenBank/DDBJ databases">
        <authorList>
            <person name="Feng L."/>
        </authorList>
    </citation>
    <scope>NUCLEOTIDE SEQUENCE</scope>
    <source>
        <strain evidence="13">CTertiumLFYP3</strain>
    </source>
</reference>